<dbReference type="RefSeq" id="WP_155474838.1">
    <property type="nucleotide sequence ID" value="NZ_WNKU01000001.1"/>
</dbReference>
<evidence type="ECO:0000313" key="3">
    <source>
        <dbReference type="Proteomes" id="UP000430670"/>
    </source>
</evidence>
<dbReference type="EMBL" id="WNKU01000001">
    <property type="protein sequence ID" value="MTV47765.1"/>
    <property type="molecule type" value="Genomic_DNA"/>
</dbReference>
<reference evidence="2 3" key="1">
    <citation type="submission" date="2019-11" db="EMBL/GenBank/DDBJ databases">
        <title>Whole-genome sequence of a the green, strictly anaerobic photosynthetic bacterium Heliobacillus mobilis DSM 6151.</title>
        <authorList>
            <person name="Kyndt J.A."/>
            <person name="Meyer T.E."/>
        </authorList>
    </citation>
    <scope>NUCLEOTIDE SEQUENCE [LARGE SCALE GENOMIC DNA]</scope>
    <source>
        <strain evidence="2 3">DSM 6151</strain>
    </source>
</reference>
<dbReference type="InterPro" id="IPR013491">
    <property type="entry name" value="Tape_meas_N"/>
</dbReference>
<evidence type="ECO:0000259" key="1">
    <source>
        <dbReference type="Pfam" id="PF20155"/>
    </source>
</evidence>
<dbReference type="PANTHER" id="PTHR38812:SF2">
    <property type="entry name" value="MU-LIKE PROPHAGE FLUMU PROTEIN GP42"/>
    <property type="match status" value="1"/>
</dbReference>
<gene>
    <name evidence="2" type="ORF">GJ688_02050</name>
</gene>
<comment type="caution">
    <text evidence="2">The sequence shown here is derived from an EMBL/GenBank/DDBJ whole genome shotgun (WGS) entry which is preliminary data.</text>
</comment>
<keyword evidence="3" id="KW-1185">Reference proteome</keyword>
<dbReference type="AlphaFoldDB" id="A0A6I3SDI2"/>
<organism evidence="2 3">
    <name type="scientific">Heliobacterium mobile</name>
    <name type="common">Heliobacillus mobilis</name>
    <dbReference type="NCBI Taxonomy" id="28064"/>
    <lineage>
        <taxon>Bacteria</taxon>
        <taxon>Bacillati</taxon>
        <taxon>Bacillota</taxon>
        <taxon>Clostridia</taxon>
        <taxon>Eubacteriales</taxon>
        <taxon>Heliobacteriaceae</taxon>
        <taxon>Heliobacterium</taxon>
    </lineage>
</organism>
<dbReference type="Pfam" id="PF20155">
    <property type="entry name" value="TMP_3"/>
    <property type="match status" value="1"/>
</dbReference>
<dbReference type="InterPro" id="IPR053058">
    <property type="entry name" value="Mulikevirus_tape_measure"/>
</dbReference>
<proteinExistence type="predicted"/>
<dbReference type="NCBIfam" id="TIGR02675">
    <property type="entry name" value="tape_meas_nterm"/>
    <property type="match status" value="1"/>
</dbReference>
<sequence>MANESKRAVILDIQVKGLQSAESGKKIIDELIRKAESAKKTEIKPRIQTDEAEKKLSALDRAMERWQQKSRYINKLRLEPTATLKDLASGTIRKLEGHLDRLSGKAWKITVNLADKASSAIGRIFDVVTSPLAALGAGVGVVGAGGYMLKLAGEAEQAGIAFETMLGSKEKADRFLNDLTTFAVKTPFEMGDLRDASKRMLAFGFASDEIIPKLTAIGDAASGLGLGREGINRITLALGQMKAKAKVSGDEMLQMTEAGIPAWDILAKAMGVSTAQVMKLSEKGLIPAKQAIDALIEGMEERFPHMMDKQSRTMMGLMSTIKDFLNLKIFGAFGEGMRQGILPTLTSFTDALTNNEERAKRLQGGLIELGRSAGQWLSDKLENAGRYMDRLFENDEFKNASFGGKIKFIFDDAMAGFKKWLQEGGQEQLNGVAGVMVDILSTGIQAGAPRIADAALTIGVAVGKAMVMGYEKALADSPLSAIIAGAAGGAALGSVVPGVGTVAGAGVGAASGLVTWGIKQGVDTISSPYSASSSSPSGDSGYEAFRKLKGYATGGILDRPHIGMVAEDGPEAIIPLNPRRRDRALGLWQKAGEALGIPMHANGGLFGRIGLASAASSAVIADSTAADDSLWSTIGSAVKEAYTGLKELTRFESLMNQLNDSKLALKEMGYAIRTGESILGYASRRIAIGAPGAIAGAALDVLTGDEKTKALFGGTGSVVGGLGGTEFGAMVGTAISPGMGTILGSILGGAGGAIMGRFNGEWASGLMEEDLRQRIDTVVNAIAEPLQNRLASLGTDIVQLASFGIMAPAAQAPNLSIPVTAPVQIQQSGPELDYEAIANQVGWQVAERIRQVYENSTTG</sequence>
<name>A0A6I3SDI2_HELMO</name>
<dbReference type="OrthoDB" id="1677957at2"/>
<evidence type="ECO:0000313" key="2">
    <source>
        <dbReference type="EMBL" id="MTV47765.1"/>
    </source>
</evidence>
<dbReference type="Proteomes" id="UP000430670">
    <property type="component" value="Unassembled WGS sequence"/>
</dbReference>
<protein>
    <submittedName>
        <fullName evidence="2">Tape measure protein</fullName>
    </submittedName>
</protein>
<accession>A0A6I3SDI2</accession>
<dbReference type="PANTHER" id="PTHR38812">
    <property type="entry name" value="MU-LIKE PROPHAGE FLUMU PROTEIN GP42"/>
    <property type="match status" value="1"/>
</dbReference>
<feature type="domain" description="Tape measure protein N-terminal" evidence="1">
    <location>
        <begin position="148"/>
        <end position="323"/>
    </location>
</feature>